<protein>
    <recommendedName>
        <fullName evidence="3">Secreted protein</fullName>
    </recommendedName>
</protein>
<dbReference type="Proteomes" id="UP001066276">
    <property type="component" value="Chromosome 9"/>
</dbReference>
<organism evidence="1 2">
    <name type="scientific">Pleurodeles waltl</name>
    <name type="common">Iberian ribbed newt</name>
    <dbReference type="NCBI Taxonomy" id="8319"/>
    <lineage>
        <taxon>Eukaryota</taxon>
        <taxon>Metazoa</taxon>
        <taxon>Chordata</taxon>
        <taxon>Craniata</taxon>
        <taxon>Vertebrata</taxon>
        <taxon>Euteleostomi</taxon>
        <taxon>Amphibia</taxon>
        <taxon>Batrachia</taxon>
        <taxon>Caudata</taxon>
        <taxon>Salamandroidea</taxon>
        <taxon>Salamandridae</taxon>
        <taxon>Pleurodelinae</taxon>
        <taxon>Pleurodeles</taxon>
    </lineage>
</organism>
<accession>A0AAV7N380</accession>
<evidence type="ECO:0008006" key="3">
    <source>
        <dbReference type="Google" id="ProtNLM"/>
    </source>
</evidence>
<evidence type="ECO:0000313" key="2">
    <source>
        <dbReference type="Proteomes" id="UP001066276"/>
    </source>
</evidence>
<reference evidence="1" key="1">
    <citation type="journal article" date="2022" name="bioRxiv">
        <title>Sequencing and chromosome-scale assembly of the giantPleurodeles waltlgenome.</title>
        <authorList>
            <person name="Brown T."/>
            <person name="Elewa A."/>
            <person name="Iarovenko S."/>
            <person name="Subramanian E."/>
            <person name="Araus A.J."/>
            <person name="Petzold A."/>
            <person name="Susuki M."/>
            <person name="Suzuki K.-i.T."/>
            <person name="Hayashi T."/>
            <person name="Toyoda A."/>
            <person name="Oliveira C."/>
            <person name="Osipova E."/>
            <person name="Leigh N.D."/>
            <person name="Simon A."/>
            <person name="Yun M.H."/>
        </authorList>
    </citation>
    <scope>NUCLEOTIDE SEQUENCE</scope>
    <source>
        <strain evidence="1">20211129_DDA</strain>
        <tissue evidence="1">Liver</tissue>
    </source>
</reference>
<dbReference type="AlphaFoldDB" id="A0AAV7N380"/>
<keyword evidence="2" id="KW-1185">Reference proteome</keyword>
<sequence>MLPGSAFSSVGGGGPRSNCTATAVSACWLFSWGQSSVTAAIARCGGLRAAETGSLPAPDIISYYSGRWPPCRRGGSLSTRYGRGDSGRSAIPLQRWSSGGFPLCCPPWQGKRQQPQQRRQEVAALGSGGCGL</sequence>
<comment type="caution">
    <text evidence="1">The sequence shown here is derived from an EMBL/GenBank/DDBJ whole genome shotgun (WGS) entry which is preliminary data.</text>
</comment>
<evidence type="ECO:0000313" key="1">
    <source>
        <dbReference type="EMBL" id="KAJ1110457.1"/>
    </source>
</evidence>
<dbReference type="EMBL" id="JANPWB010000013">
    <property type="protein sequence ID" value="KAJ1110457.1"/>
    <property type="molecule type" value="Genomic_DNA"/>
</dbReference>
<name>A0AAV7N380_PLEWA</name>
<proteinExistence type="predicted"/>
<gene>
    <name evidence="1" type="ORF">NDU88_007808</name>
</gene>